<protein>
    <submittedName>
        <fullName evidence="1">Putative cell wall binding repeat 2-containing protein</fullName>
    </submittedName>
</protein>
<dbReference type="Proteomes" id="UP000006443">
    <property type="component" value="Unassembled WGS sequence"/>
</dbReference>
<keyword evidence="2" id="KW-1185">Reference proteome</keyword>
<dbReference type="InterPro" id="IPR007253">
    <property type="entry name" value="Cell_wall-bd_2"/>
</dbReference>
<comment type="caution">
    <text evidence="1">The sequence shown here is derived from an EMBL/GenBank/DDBJ whole genome shotgun (WGS) entry which is preliminary data.</text>
</comment>
<dbReference type="AlphaFoldDB" id="C0GFE7"/>
<evidence type="ECO:0000313" key="2">
    <source>
        <dbReference type="Proteomes" id="UP000006443"/>
    </source>
</evidence>
<reference evidence="1 2" key="1">
    <citation type="submission" date="2009-02" db="EMBL/GenBank/DDBJ databases">
        <title>Sequencing of the draft genome and assembly of Dethiobacter alkaliphilus AHT 1.</title>
        <authorList>
            <consortium name="US DOE Joint Genome Institute (JGI-PGF)"/>
            <person name="Lucas S."/>
            <person name="Copeland A."/>
            <person name="Lapidus A."/>
            <person name="Glavina del Rio T."/>
            <person name="Dalin E."/>
            <person name="Tice H."/>
            <person name="Bruce D."/>
            <person name="Goodwin L."/>
            <person name="Pitluck S."/>
            <person name="Larimer F."/>
            <person name="Land M.L."/>
            <person name="Hauser L."/>
            <person name="Muyzer G."/>
        </authorList>
    </citation>
    <scope>NUCLEOTIDE SEQUENCE [LARGE SCALE GENOMIC DNA]</scope>
    <source>
        <strain evidence="1 2">AHT 1</strain>
    </source>
</reference>
<name>C0GFE7_DETAL</name>
<sequence length="355" mass="39191">MSAERFINPGDLFLPWSTRNTTNTTRALGSDFSQTQYPVAEMAFAGISPVTVYLASSENFSEAIIGTPLMHHPIDGPLFLTDPNRIDPFVLAAIRRLAPTGMGEAQVVLIGEFSDLVMRAIQFMGFTVRRILGPDDVFHTAHRILNELCVPQDVFLISTDPNHGGHITGAYSAHSGVPILLTEGPTLPRHTRMALEQINNPRVYIVGTTNAIPQSVINEVQGLAGFVDVISADDIFTLAVRFSRYRSPVAEVGWDRNEPDGHAFTFVLPQPWQYLVSSASLAHLGKHTPFLFVNRDSVPEATMQYIMQVNPQSGDRPPFMHGFIIGNKNVISIPVQNELHLGLSVDLEHHMPHDL</sequence>
<dbReference type="EMBL" id="ACJM01000005">
    <property type="protein sequence ID" value="EEG77907.1"/>
    <property type="molecule type" value="Genomic_DNA"/>
</dbReference>
<dbReference type="STRING" id="555088.DealDRAFT_1206"/>
<evidence type="ECO:0000313" key="1">
    <source>
        <dbReference type="EMBL" id="EEG77907.1"/>
    </source>
</evidence>
<proteinExistence type="predicted"/>
<gene>
    <name evidence="1" type="ORF">DealDRAFT_1206</name>
</gene>
<accession>C0GFE7</accession>
<dbReference type="Pfam" id="PF04122">
    <property type="entry name" value="CW_binding_2"/>
    <property type="match status" value="1"/>
</dbReference>
<dbReference type="RefSeq" id="WP_008515800.1">
    <property type="nucleotide sequence ID" value="NZ_ACJM01000005.1"/>
</dbReference>
<organism evidence="1 2">
    <name type="scientific">Dethiobacter alkaliphilus AHT 1</name>
    <dbReference type="NCBI Taxonomy" id="555088"/>
    <lineage>
        <taxon>Bacteria</taxon>
        <taxon>Bacillati</taxon>
        <taxon>Bacillota</taxon>
        <taxon>Dethiobacteria</taxon>
        <taxon>Dethiobacterales</taxon>
        <taxon>Dethiobacteraceae</taxon>
        <taxon>Dethiobacter</taxon>
    </lineage>
</organism>
<dbReference type="OrthoDB" id="1399160at2"/>
<dbReference type="eggNOG" id="COG2247">
    <property type="taxonomic scope" value="Bacteria"/>
</dbReference>